<dbReference type="Proteomes" id="UP000275267">
    <property type="component" value="Unassembled WGS sequence"/>
</dbReference>
<gene>
    <name evidence="1" type="ORF">C2845_PM09G01030</name>
</gene>
<protein>
    <recommendedName>
        <fullName evidence="3">Late embryogenesis abundant protein LEA-2 subgroup domain-containing protein</fullName>
    </recommendedName>
</protein>
<reference evidence="2" key="1">
    <citation type="journal article" date="2019" name="Nat. Commun.">
        <title>The genome of broomcorn millet.</title>
        <authorList>
            <person name="Zou C."/>
            <person name="Miki D."/>
            <person name="Li D."/>
            <person name="Tang Q."/>
            <person name="Xiao L."/>
            <person name="Rajput S."/>
            <person name="Deng P."/>
            <person name="Jia W."/>
            <person name="Huang R."/>
            <person name="Zhang M."/>
            <person name="Sun Y."/>
            <person name="Hu J."/>
            <person name="Fu X."/>
            <person name="Schnable P.S."/>
            <person name="Li F."/>
            <person name="Zhang H."/>
            <person name="Feng B."/>
            <person name="Zhu X."/>
            <person name="Liu R."/>
            <person name="Schnable J.C."/>
            <person name="Zhu J.-K."/>
            <person name="Zhang H."/>
        </authorList>
    </citation>
    <scope>NUCLEOTIDE SEQUENCE [LARGE SCALE GENOMIC DNA]</scope>
</reference>
<dbReference type="AlphaFoldDB" id="A0A3L6RYV3"/>
<accession>A0A3L6RYV3</accession>
<evidence type="ECO:0000313" key="2">
    <source>
        <dbReference type="Proteomes" id="UP000275267"/>
    </source>
</evidence>
<dbReference type="EMBL" id="PQIB02000006">
    <property type="protein sequence ID" value="RLN11352.1"/>
    <property type="molecule type" value="Genomic_DNA"/>
</dbReference>
<evidence type="ECO:0000313" key="1">
    <source>
        <dbReference type="EMBL" id="RLN11352.1"/>
    </source>
</evidence>
<sequence length="196" mass="20185">MATPAAAALNAKRYTLAALVATLAVAAIVTVSSVVLCPARVTFSVARTGFHYPSGGRTTTGSSLRLNLTLAVDNPSRHAAVEYESMFVDLSNSTAAQRESWVRATVAAPMPLRQPGRSVAAVGATVDLVGGALAAAFTGNMTRSLAVTVTAQARFRVGIAWTRLYDIKVSCGPVSFFPATAAKPGGGAGRLPVYCV</sequence>
<comment type="caution">
    <text evidence="1">The sequence shown here is derived from an EMBL/GenBank/DDBJ whole genome shotgun (WGS) entry which is preliminary data.</text>
</comment>
<dbReference type="PANTHER" id="PTHR36480:SF3">
    <property type="entry name" value="OS06G0118900 PROTEIN"/>
    <property type="match status" value="1"/>
</dbReference>
<dbReference type="OrthoDB" id="677015at2759"/>
<name>A0A3L6RYV3_PANMI</name>
<proteinExistence type="predicted"/>
<evidence type="ECO:0008006" key="3">
    <source>
        <dbReference type="Google" id="ProtNLM"/>
    </source>
</evidence>
<organism evidence="1 2">
    <name type="scientific">Panicum miliaceum</name>
    <name type="common">Proso millet</name>
    <name type="synonym">Broomcorn millet</name>
    <dbReference type="NCBI Taxonomy" id="4540"/>
    <lineage>
        <taxon>Eukaryota</taxon>
        <taxon>Viridiplantae</taxon>
        <taxon>Streptophyta</taxon>
        <taxon>Embryophyta</taxon>
        <taxon>Tracheophyta</taxon>
        <taxon>Spermatophyta</taxon>
        <taxon>Magnoliopsida</taxon>
        <taxon>Liliopsida</taxon>
        <taxon>Poales</taxon>
        <taxon>Poaceae</taxon>
        <taxon>PACMAD clade</taxon>
        <taxon>Panicoideae</taxon>
        <taxon>Panicodae</taxon>
        <taxon>Paniceae</taxon>
        <taxon>Panicinae</taxon>
        <taxon>Panicum</taxon>
        <taxon>Panicum sect. Panicum</taxon>
    </lineage>
</organism>
<dbReference type="PANTHER" id="PTHR36480">
    <property type="entry name" value="OS06G0118900 PROTEIN-RELATED"/>
    <property type="match status" value="1"/>
</dbReference>
<keyword evidence="2" id="KW-1185">Reference proteome</keyword>